<proteinExistence type="predicted"/>
<evidence type="ECO:0000256" key="1">
    <source>
        <dbReference type="SAM" id="MobiDB-lite"/>
    </source>
</evidence>
<accession>A0ABR3JPD3</accession>
<evidence type="ECO:0000313" key="2">
    <source>
        <dbReference type="EMBL" id="KAL0957664.1"/>
    </source>
</evidence>
<protein>
    <submittedName>
        <fullName evidence="2">Uncharacterized protein</fullName>
    </submittedName>
</protein>
<dbReference type="Proteomes" id="UP001556367">
    <property type="component" value="Unassembled WGS sequence"/>
</dbReference>
<gene>
    <name evidence="2" type="ORF">HGRIS_001445</name>
</gene>
<evidence type="ECO:0000313" key="3">
    <source>
        <dbReference type="Proteomes" id="UP001556367"/>
    </source>
</evidence>
<sequence length="217" mass="22799">MDGVCSGLNYAQTAPSSSPAGSRSGPSQSQTRHPVAVDTLGCTKAYHQKSHQRQVPDAAMGCTHACNTLRQALPPGTPVLENKNTNVNPPNSPFHPNVALTLASSPTTMSSSQHSPTYPHSHSHHGMWLLALPLKAPPSTRKATSLHGCAVRCGLLPLTMTICVGAGAREGQRTTPSRGMLYGSGARADVGVSVGCWTSLALMSRCFERKGVGEHQL</sequence>
<feature type="compositionally biased region" description="Low complexity" evidence="1">
    <location>
        <begin position="14"/>
        <end position="30"/>
    </location>
</feature>
<reference evidence="3" key="1">
    <citation type="submission" date="2024-06" db="EMBL/GenBank/DDBJ databases">
        <title>Multi-omics analyses provide insights into the biosynthesis of the anticancer antibiotic pleurotin in Hohenbuehelia grisea.</title>
        <authorList>
            <person name="Weaver J.A."/>
            <person name="Alberti F."/>
        </authorList>
    </citation>
    <scope>NUCLEOTIDE SEQUENCE [LARGE SCALE GENOMIC DNA]</scope>
    <source>
        <strain evidence="3">T-177</strain>
    </source>
</reference>
<organism evidence="2 3">
    <name type="scientific">Hohenbuehelia grisea</name>
    <dbReference type="NCBI Taxonomy" id="104357"/>
    <lineage>
        <taxon>Eukaryota</taxon>
        <taxon>Fungi</taxon>
        <taxon>Dikarya</taxon>
        <taxon>Basidiomycota</taxon>
        <taxon>Agaricomycotina</taxon>
        <taxon>Agaricomycetes</taxon>
        <taxon>Agaricomycetidae</taxon>
        <taxon>Agaricales</taxon>
        <taxon>Pleurotineae</taxon>
        <taxon>Pleurotaceae</taxon>
        <taxon>Hohenbuehelia</taxon>
    </lineage>
</organism>
<feature type="region of interest" description="Disordered" evidence="1">
    <location>
        <begin position="1"/>
        <end position="33"/>
    </location>
</feature>
<comment type="caution">
    <text evidence="2">The sequence shown here is derived from an EMBL/GenBank/DDBJ whole genome shotgun (WGS) entry which is preliminary data.</text>
</comment>
<dbReference type="EMBL" id="JASNQZ010000005">
    <property type="protein sequence ID" value="KAL0957664.1"/>
    <property type="molecule type" value="Genomic_DNA"/>
</dbReference>
<keyword evidence="3" id="KW-1185">Reference proteome</keyword>
<name>A0ABR3JPD3_9AGAR</name>